<dbReference type="InterPro" id="IPR008585">
    <property type="entry name" value="Gamma_PGA_hydro"/>
</dbReference>
<keyword evidence="2" id="KW-1185">Reference proteome</keyword>
<comment type="caution">
    <text evidence="1">The sequence shown here is derived from an EMBL/GenBank/DDBJ whole genome shotgun (WGS) entry which is preliminary data.</text>
</comment>
<proteinExistence type="predicted"/>
<dbReference type="Gene3D" id="3.40.630.100">
    <property type="entry name" value="Poly-gamma-glutamate hydrolase, zinc-binding motif"/>
    <property type="match status" value="1"/>
</dbReference>
<reference evidence="1 2" key="1">
    <citation type="journal article" date="2019" name="Int. J. Syst. Evol. Microbiol.">
        <title>The Global Catalogue of Microorganisms (GCM) 10K type strain sequencing project: providing services to taxonomists for standard genome sequencing and annotation.</title>
        <authorList>
            <consortium name="The Broad Institute Genomics Platform"/>
            <consortium name="The Broad Institute Genome Sequencing Center for Infectious Disease"/>
            <person name="Wu L."/>
            <person name="Ma J."/>
        </authorList>
    </citation>
    <scope>NUCLEOTIDE SEQUENCE [LARGE SCALE GENOMIC DNA]</scope>
    <source>
        <strain evidence="1 2">GX26</strain>
    </source>
</reference>
<protein>
    <submittedName>
        <fullName evidence="1">Poly-gamma-glutamate hydrolase family protein</fullName>
    </submittedName>
</protein>
<gene>
    <name evidence="1" type="ORF">ACFQGB_18265</name>
</gene>
<accession>A0ABD5VIC9</accession>
<name>A0ABD5VIC9_9EURY</name>
<dbReference type="Pfam" id="PF05908">
    <property type="entry name" value="Gamma_PGA_hydro"/>
    <property type="match status" value="1"/>
</dbReference>
<dbReference type="InterPro" id="IPR038128">
    <property type="entry name" value="Gamma_PGA_hydro_sf"/>
</dbReference>
<dbReference type="EMBL" id="JBHSXN010000004">
    <property type="protein sequence ID" value="MFC6954816.1"/>
    <property type="molecule type" value="Genomic_DNA"/>
</dbReference>
<keyword evidence="1" id="KW-0378">Hydrolase</keyword>
<dbReference type="RefSeq" id="WP_336351759.1">
    <property type="nucleotide sequence ID" value="NZ_JAZAQL010000004.1"/>
</dbReference>
<dbReference type="AlphaFoldDB" id="A0ABD5VIC9"/>
<organism evidence="1 2">
    <name type="scientific">Halorubellus litoreus</name>
    <dbReference type="NCBI Taxonomy" id="755308"/>
    <lineage>
        <taxon>Archaea</taxon>
        <taxon>Methanobacteriati</taxon>
        <taxon>Methanobacteriota</taxon>
        <taxon>Stenosarchaea group</taxon>
        <taxon>Halobacteria</taxon>
        <taxon>Halobacteriales</taxon>
        <taxon>Halorubellaceae</taxon>
        <taxon>Halorubellus</taxon>
    </lineage>
</organism>
<evidence type="ECO:0000313" key="1">
    <source>
        <dbReference type="EMBL" id="MFC6954816.1"/>
    </source>
</evidence>
<evidence type="ECO:0000313" key="2">
    <source>
        <dbReference type="Proteomes" id="UP001596395"/>
    </source>
</evidence>
<dbReference type="GO" id="GO:0016787">
    <property type="term" value="F:hydrolase activity"/>
    <property type="evidence" value="ECO:0007669"/>
    <property type="project" value="UniProtKB-KW"/>
</dbReference>
<sequence length="283" mass="31303">MIGAVVRAPPDALEASLADPAYRCAVSTALADRLDVSTDRHLRVESEATRAFVVVEDIYRGERPTLALAEPGRDRLQVRERSPVYVSGLVPREDVMTARRVGGFAETLWDDGDSDRFLVSACHGGDVEFGTVDAGIRVYRGLRDAGLPCTLWACQGFQPDAFDRWHVPEPCQSPESYPGLSEIIDRRFEHAVSVHMQNADHVGVGGRVDDDVRHAVGDALRERLPDSKRVVTDLDEMKLAGRSTTNSVNYLAQSGGLHLELTPVTCYRYRKRVARAILDVYVD</sequence>
<dbReference type="Proteomes" id="UP001596395">
    <property type="component" value="Unassembled WGS sequence"/>
</dbReference>